<evidence type="ECO:0000256" key="5">
    <source>
        <dbReference type="ARBA" id="ARBA00008173"/>
    </source>
</evidence>
<comment type="caution">
    <text evidence="24">The sequence shown here is derived from an EMBL/GenBank/DDBJ whole genome shotgun (WGS) entry which is preliminary data.</text>
</comment>
<name>A0A2U1LN49_ARTAN</name>
<keyword evidence="21" id="KW-1133">Transmembrane helix</keyword>
<comment type="catalytic activity">
    <reaction evidence="19">
        <text>cytidine + ATP = CMP + ADP + H(+)</text>
        <dbReference type="Rhea" id="RHEA:24674"/>
        <dbReference type="ChEBI" id="CHEBI:15378"/>
        <dbReference type="ChEBI" id="CHEBI:17562"/>
        <dbReference type="ChEBI" id="CHEBI:30616"/>
        <dbReference type="ChEBI" id="CHEBI:60377"/>
        <dbReference type="ChEBI" id="CHEBI:456216"/>
        <dbReference type="EC" id="2.7.1.48"/>
    </reaction>
</comment>
<evidence type="ECO:0000256" key="14">
    <source>
        <dbReference type="ARBA" id="ARBA00022777"/>
    </source>
</evidence>
<dbReference type="GO" id="GO:0005524">
    <property type="term" value="F:ATP binding"/>
    <property type="evidence" value="ECO:0007669"/>
    <property type="project" value="UniProtKB-KW"/>
</dbReference>
<dbReference type="PANTHER" id="PTHR22835:SF669">
    <property type="entry name" value="ALPHA-L-FUCOSIDASE"/>
    <property type="match status" value="1"/>
</dbReference>
<evidence type="ECO:0000256" key="4">
    <source>
        <dbReference type="ARBA" id="ARBA00005180"/>
    </source>
</evidence>
<dbReference type="GO" id="GO:0016788">
    <property type="term" value="F:hydrolase activity, acting on ester bonds"/>
    <property type="evidence" value="ECO:0007669"/>
    <property type="project" value="InterPro"/>
</dbReference>
<comment type="similarity">
    <text evidence="5">In the N-terminal section; belongs to the uridine kinase family.</text>
</comment>
<feature type="domain" description="Phosphoribosyltransferase" evidence="23">
    <location>
        <begin position="245"/>
        <end position="446"/>
    </location>
</feature>
<keyword evidence="19" id="KW-0067">ATP-binding</keyword>
<evidence type="ECO:0000256" key="2">
    <source>
        <dbReference type="ARBA" id="ARBA00004690"/>
    </source>
</evidence>
<dbReference type="InterPro" id="IPR001087">
    <property type="entry name" value="GDSL"/>
</dbReference>
<dbReference type="CDD" id="cd02023">
    <property type="entry name" value="UMPK"/>
    <property type="match status" value="1"/>
</dbReference>
<evidence type="ECO:0000256" key="1">
    <source>
        <dbReference type="ARBA" id="ARBA00001946"/>
    </source>
</evidence>
<evidence type="ECO:0000256" key="10">
    <source>
        <dbReference type="ARBA" id="ARBA00022676"/>
    </source>
</evidence>
<keyword evidence="16" id="KW-0342">GTP-binding</keyword>
<evidence type="ECO:0000259" key="22">
    <source>
        <dbReference type="Pfam" id="PF00485"/>
    </source>
</evidence>
<evidence type="ECO:0000256" key="16">
    <source>
        <dbReference type="ARBA" id="ARBA00023134"/>
    </source>
</evidence>
<dbReference type="NCBIfam" id="TIGR00235">
    <property type="entry name" value="udk"/>
    <property type="match status" value="1"/>
</dbReference>
<evidence type="ECO:0000259" key="23">
    <source>
        <dbReference type="Pfam" id="PF14681"/>
    </source>
</evidence>
<feature type="domain" description="Phosphoribosyltransferase" evidence="23">
    <location>
        <begin position="457"/>
        <end position="557"/>
    </location>
</feature>
<keyword evidence="14 19" id="KW-0418">Kinase</keyword>
<evidence type="ECO:0000256" key="6">
    <source>
        <dbReference type="ARBA" id="ARBA00008668"/>
    </source>
</evidence>
<dbReference type="STRING" id="35608.A0A2U1LN49"/>
<feature type="region of interest" description="Disordered" evidence="20">
    <location>
        <begin position="1"/>
        <end position="20"/>
    </location>
</feature>
<dbReference type="InterPro" id="IPR029057">
    <property type="entry name" value="PRTase-like"/>
</dbReference>
<dbReference type="Pfam" id="PF14681">
    <property type="entry name" value="UPRTase"/>
    <property type="match status" value="2"/>
</dbReference>
<dbReference type="CDD" id="cd01837">
    <property type="entry name" value="SGNH_plant_lipase_like"/>
    <property type="match status" value="1"/>
</dbReference>
<keyword evidence="15" id="KW-0378">Hydrolase</keyword>
<dbReference type="FunFam" id="3.40.50.2020:FF:000023">
    <property type="entry name" value="Probable uracil phosphoribosyltransferase"/>
    <property type="match status" value="1"/>
</dbReference>
<evidence type="ECO:0000256" key="7">
    <source>
        <dbReference type="ARBA" id="ARBA00009516"/>
    </source>
</evidence>
<keyword evidence="21" id="KW-0812">Transmembrane</keyword>
<evidence type="ECO:0000256" key="17">
    <source>
        <dbReference type="ARBA" id="ARBA00023180"/>
    </source>
</evidence>
<comment type="catalytic activity">
    <reaction evidence="19">
        <text>uridine + ATP = UMP + ADP + H(+)</text>
        <dbReference type="Rhea" id="RHEA:16825"/>
        <dbReference type="ChEBI" id="CHEBI:15378"/>
        <dbReference type="ChEBI" id="CHEBI:16704"/>
        <dbReference type="ChEBI" id="CHEBI:30616"/>
        <dbReference type="ChEBI" id="CHEBI:57865"/>
        <dbReference type="ChEBI" id="CHEBI:456216"/>
        <dbReference type="EC" id="2.7.1.48"/>
    </reaction>
</comment>
<keyword evidence="11 19" id="KW-0808">Transferase</keyword>
<dbReference type="GO" id="GO:0004849">
    <property type="term" value="F:uridine kinase activity"/>
    <property type="evidence" value="ECO:0007669"/>
    <property type="project" value="UniProtKB-EC"/>
</dbReference>
<feature type="domain" description="Phosphoribulokinase/uridine kinase" evidence="22">
    <location>
        <begin position="31"/>
        <end position="217"/>
    </location>
</feature>
<dbReference type="InterPro" id="IPR006083">
    <property type="entry name" value="PRK/URK"/>
</dbReference>
<reference evidence="24 25" key="1">
    <citation type="journal article" date="2018" name="Mol. Plant">
        <title>The genome of Artemisia annua provides insight into the evolution of Asteraceae family and artemisinin biosynthesis.</title>
        <authorList>
            <person name="Shen Q."/>
            <person name="Zhang L."/>
            <person name="Liao Z."/>
            <person name="Wang S."/>
            <person name="Yan T."/>
            <person name="Shi P."/>
            <person name="Liu M."/>
            <person name="Fu X."/>
            <person name="Pan Q."/>
            <person name="Wang Y."/>
            <person name="Lv Z."/>
            <person name="Lu X."/>
            <person name="Zhang F."/>
            <person name="Jiang W."/>
            <person name="Ma Y."/>
            <person name="Chen M."/>
            <person name="Hao X."/>
            <person name="Li L."/>
            <person name="Tang Y."/>
            <person name="Lv G."/>
            <person name="Zhou Y."/>
            <person name="Sun X."/>
            <person name="Brodelius P.E."/>
            <person name="Rose J.K.C."/>
            <person name="Tang K."/>
        </authorList>
    </citation>
    <scope>NUCLEOTIDE SEQUENCE [LARGE SCALE GENOMIC DNA]</scope>
    <source>
        <strain evidence="25">cv. Huhao1</strain>
        <tissue evidence="24">Leaf</tissue>
    </source>
</reference>
<dbReference type="NCBIfam" id="NF001097">
    <property type="entry name" value="PRK00129.1"/>
    <property type="match status" value="1"/>
</dbReference>
<evidence type="ECO:0000256" key="11">
    <source>
        <dbReference type="ARBA" id="ARBA00022679"/>
    </source>
</evidence>
<dbReference type="FunFam" id="3.40.50.300:FF:002797">
    <property type="entry name" value="Uridine kinase"/>
    <property type="match status" value="1"/>
</dbReference>
<evidence type="ECO:0000256" key="19">
    <source>
        <dbReference type="RuleBase" id="RU003825"/>
    </source>
</evidence>
<evidence type="ECO:0000256" key="3">
    <source>
        <dbReference type="ARBA" id="ARBA00004784"/>
    </source>
</evidence>
<sequence length="966" mass="107281">MEGKVVAKSDKDDQSFSTQTTAEIRNNVPFIIGVAGGTASGKTTVCNVIMSRLHDRRVVLINQDSFYHSLNDEQSANPQEHNFDHPDAFNMELLLSCLETLKKGESVNIPSYDYKINKNSGPGRMVSPSDVIILEGILVLHDERVRDLMNIKIFVDSDSDVRLGRRIKRDTVERGRNIQYVLDQYDKHVKPSFEEFILPSKKHADIIIPRGADNDVAIDLIVQHIRTKLGQHDLCKIYQNLFVIPSTFQIRGMHTIIRDVKTRKHEFVFYADRLIRLVVEHGLGHLPFTEKQIITPTKSIYTGVVFCKRLCGVAVIRSGESMENALRACCKGIKIGKVLIQREGNGRQLIYEKLPKDIESRQVLLLDPVLASGDSAVEAISLLLSKGVSESNIIFLNLIAAPEGIHAVCRQYPRLKIVTSEIDGGLNEHSRVIPGMGEFGDRYFGTGGSETDPFVPKSKLIYEKLPKDIESRQVLLLDPVLASGDSAVEAISLLLSKGVSESNIIFLNLIAAPEGIHAVCRQYPRLKIVTSEIDAGLNEHSRVIPGMGEFGDRYFGTGGSETDPFVPKSKDRQKLLWVLVFIMSYILLLFLMAAQVATGHLAPTPSPACNIPAIYNFGDSNSDTGGIAAAFYPPGPPSGQTFFKRPVGRASDGRLIIDFIAEKLGLPYLSAYLDSIKANFTHGANFATGGATIRRVNESWFFHNASPFSLDIQFEHFNQFKDRTTYLYNQAKDESQRNTLPRPEDFKKAIYTIDIGQNDLAYVFRTLGVEASRAEIPDIVNQFAASIQQLYGKGARAFWIHNTGPIGCLPVTYAKILNPPAGFLDEIGCVDGQNDIAMEFNDKLKAKVIQLRSNLTEATLTYVDMYAAKYELIANAIDLGFTEWFTICCGYHDPNNDLYCGNRGKINGSEVFAGSCKEPTKVISWDGVHYSDAANKWIATQITKGLYSDPPLPITEACHKIINDVM</sequence>
<dbReference type="EMBL" id="PKPP01008541">
    <property type="protein sequence ID" value="PWA50422.1"/>
    <property type="molecule type" value="Genomic_DNA"/>
</dbReference>
<dbReference type="PANTHER" id="PTHR22835">
    <property type="entry name" value="ZINC FINGER FYVE DOMAIN CONTAINING PROTEIN"/>
    <property type="match status" value="1"/>
</dbReference>
<keyword evidence="12" id="KW-0732">Signal</keyword>
<keyword evidence="17" id="KW-0325">Glycoprotein</keyword>
<comment type="similarity">
    <text evidence="6">Belongs to the 'GDSL' lipolytic enzyme family.</text>
</comment>
<evidence type="ECO:0000256" key="15">
    <source>
        <dbReference type="ARBA" id="ARBA00022801"/>
    </source>
</evidence>
<dbReference type="GO" id="GO:0043771">
    <property type="term" value="F:cytidine kinase activity"/>
    <property type="evidence" value="ECO:0007669"/>
    <property type="project" value="RHEA"/>
</dbReference>
<keyword evidence="18" id="KW-0511">Multifunctional enzyme</keyword>
<comment type="cofactor">
    <cofactor evidence="1">
        <name>Mg(2+)</name>
        <dbReference type="ChEBI" id="CHEBI:18420"/>
    </cofactor>
</comment>
<evidence type="ECO:0000256" key="9">
    <source>
        <dbReference type="ARBA" id="ARBA00022533"/>
    </source>
</evidence>
<dbReference type="AlphaFoldDB" id="A0A2U1LN49"/>
<comment type="similarity">
    <text evidence="7">Belongs to the UPRTase family.</text>
</comment>
<dbReference type="Gene3D" id="3.40.50.2020">
    <property type="match status" value="2"/>
</dbReference>
<dbReference type="SUPFAM" id="SSF53271">
    <property type="entry name" value="PRTase-like"/>
    <property type="match status" value="2"/>
</dbReference>
<organism evidence="24 25">
    <name type="scientific">Artemisia annua</name>
    <name type="common">Sweet wormwood</name>
    <dbReference type="NCBI Taxonomy" id="35608"/>
    <lineage>
        <taxon>Eukaryota</taxon>
        <taxon>Viridiplantae</taxon>
        <taxon>Streptophyta</taxon>
        <taxon>Embryophyta</taxon>
        <taxon>Tracheophyta</taxon>
        <taxon>Spermatophyta</taxon>
        <taxon>Magnoliopsida</taxon>
        <taxon>eudicotyledons</taxon>
        <taxon>Gunneridae</taxon>
        <taxon>Pentapetalae</taxon>
        <taxon>asterids</taxon>
        <taxon>campanulids</taxon>
        <taxon>Asterales</taxon>
        <taxon>Asteraceae</taxon>
        <taxon>Asteroideae</taxon>
        <taxon>Anthemideae</taxon>
        <taxon>Artemisiinae</taxon>
        <taxon>Artemisia</taxon>
    </lineage>
</organism>
<dbReference type="InterPro" id="IPR027417">
    <property type="entry name" value="P-loop_NTPase"/>
</dbReference>
<dbReference type="InterPro" id="IPR000764">
    <property type="entry name" value="Uridine_kinase-like"/>
</dbReference>
<keyword evidence="9" id="KW-0021">Allosteric enzyme</keyword>
<dbReference type="InterPro" id="IPR000836">
    <property type="entry name" value="PRTase_dom"/>
</dbReference>
<dbReference type="NCBIfam" id="NF004018">
    <property type="entry name" value="PRK05480.1"/>
    <property type="match status" value="1"/>
</dbReference>
<feature type="compositionally biased region" description="Basic and acidic residues" evidence="20">
    <location>
        <begin position="1"/>
        <end position="14"/>
    </location>
</feature>
<dbReference type="Gene3D" id="3.40.50.1110">
    <property type="entry name" value="SGNH hydrolase"/>
    <property type="match status" value="1"/>
</dbReference>
<comment type="pathway">
    <text evidence="4">Pyrimidine metabolism; UMP biosynthesis via salvage pathway; UMP from uracil: step 1/1.</text>
</comment>
<dbReference type="Pfam" id="PF00485">
    <property type="entry name" value="PRK"/>
    <property type="match status" value="1"/>
</dbReference>
<proteinExistence type="inferred from homology"/>
<gene>
    <name evidence="24" type="ORF">CTI12_AA475940</name>
</gene>
<accession>A0A2U1LN49</accession>
<protein>
    <recommendedName>
        <fullName evidence="19">Uridine kinase</fullName>
        <ecNumber evidence="19">2.7.1.48</ecNumber>
    </recommendedName>
</protein>
<dbReference type="Proteomes" id="UP000245207">
    <property type="component" value="Unassembled WGS sequence"/>
</dbReference>
<evidence type="ECO:0000313" key="25">
    <source>
        <dbReference type="Proteomes" id="UP000245207"/>
    </source>
</evidence>
<dbReference type="GO" id="GO:0044206">
    <property type="term" value="P:UMP salvage"/>
    <property type="evidence" value="ECO:0007669"/>
    <property type="project" value="UniProtKB-UniPathway"/>
</dbReference>
<evidence type="ECO:0000256" key="13">
    <source>
        <dbReference type="ARBA" id="ARBA00022741"/>
    </source>
</evidence>
<evidence type="ECO:0000313" key="24">
    <source>
        <dbReference type="EMBL" id="PWA50422.1"/>
    </source>
</evidence>
<feature type="transmembrane region" description="Helical" evidence="21">
    <location>
        <begin position="575"/>
        <end position="597"/>
    </location>
</feature>
<dbReference type="EC" id="2.7.1.48" evidence="19"/>
<dbReference type="Gene3D" id="3.40.50.300">
    <property type="entry name" value="P-loop containing nucleotide triphosphate hydrolases"/>
    <property type="match status" value="1"/>
</dbReference>
<dbReference type="SUPFAM" id="SSF52266">
    <property type="entry name" value="SGNH hydrolase"/>
    <property type="match status" value="1"/>
</dbReference>
<comment type="pathway">
    <text evidence="3 19">Pyrimidine metabolism; CTP biosynthesis via salvage pathway; CTP from cytidine: step 1/3.</text>
</comment>
<evidence type="ECO:0000256" key="12">
    <source>
        <dbReference type="ARBA" id="ARBA00022729"/>
    </source>
</evidence>
<keyword evidence="13 19" id="KW-0547">Nucleotide-binding</keyword>
<evidence type="ECO:0000256" key="20">
    <source>
        <dbReference type="SAM" id="MobiDB-lite"/>
    </source>
</evidence>
<dbReference type="SUPFAM" id="SSF52540">
    <property type="entry name" value="P-loop containing nucleoside triphosphate hydrolases"/>
    <property type="match status" value="1"/>
</dbReference>
<dbReference type="InterPro" id="IPR036514">
    <property type="entry name" value="SGNH_hydro_sf"/>
</dbReference>
<comment type="similarity">
    <text evidence="19">Belongs to the uridine kinase family.</text>
</comment>
<evidence type="ECO:0000256" key="18">
    <source>
        <dbReference type="ARBA" id="ARBA00023268"/>
    </source>
</evidence>
<comment type="similarity">
    <text evidence="8">In the C-terminal section; belongs to the UPRTase family.</text>
</comment>
<keyword evidence="10" id="KW-0328">Glycosyltransferase</keyword>
<dbReference type="Pfam" id="PF00657">
    <property type="entry name" value="Lipase_GDSL"/>
    <property type="match status" value="1"/>
</dbReference>
<dbReference type="UniPathway" id="UPA00579">
    <property type="reaction ID" value="UER00640"/>
</dbReference>
<dbReference type="OrthoDB" id="106623at2759"/>
<evidence type="ECO:0000256" key="21">
    <source>
        <dbReference type="SAM" id="Phobius"/>
    </source>
</evidence>
<dbReference type="CDD" id="cd06223">
    <property type="entry name" value="PRTases_typeI"/>
    <property type="match status" value="2"/>
</dbReference>
<dbReference type="UniPathway" id="UPA00574">
    <property type="reaction ID" value="UER00637"/>
</dbReference>
<dbReference type="PRINTS" id="PR00988">
    <property type="entry name" value="URIDINKINASE"/>
</dbReference>
<evidence type="ECO:0000256" key="8">
    <source>
        <dbReference type="ARBA" id="ARBA00010723"/>
    </source>
</evidence>
<keyword evidence="21" id="KW-0472">Membrane</keyword>
<keyword evidence="25" id="KW-1185">Reference proteome</keyword>
<dbReference type="GO" id="GO:0005525">
    <property type="term" value="F:GTP binding"/>
    <property type="evidence" value="ECO:0007669"/>
    <property type="project" value="UniProtKB-KW"/>
</dbReference>
<dbReference type="InterPro" id="IPR035669">
    <property type="entry name" value="SGNH_plant_lipase-like"/>
</dbReference>
<dbReference type="GO" id="GO:0044211">
    <property type="term" value="P:CTP salvage"/>
    <property type="evidence" value="ECO:0007669"/>
    <property type="project" value="UniProtKB-UniPathway"/>
</dbReference>
<dbReference type="GO" id="GO:0016757">
    <property type="term" value="F:glycosyltransferase activity"/>
    <property type="evidence" value="ECO:0007669"/>
    <property type="project" value="UniProtKB-KW"/>
</dbReference>
<comment type="pathway">
    <text evidence="2 19">Pyrimidine metabolism; UMP biosynthesis via salvage pathway; UMP from uridine: step 1/1.</text>
</comment>